<gene>
    <name evidence="2" type="ORF">CTI12_AA137940</name>
</gene>
<keyword evidence="1" id="KW-0812">Transmembrane</keyword>
<accession>A0A2U1NKK1</accession>
<dbReference type="OrthoDB" id="1870062at2759"/>
<reference evidence="2 3" key="1">
    <citation type="journal article" date="2018" name="Mol. Plant">
        <title>The genome of Artemisia annua provides insight into the evolution of Asteraceae family and artemisinin biosynthesis.</title>
        <authorList>
            <person name="Shen Q."/>
            <person name="Zhang L."/>
            <person name="Liao Z."/>
            <person name="Wang S."/>
            <person name="Yan T."/>
            <person name="Shi P."/>
            <person name="Liu M."/>
            <person name="Fu X."/>
            <person name="Pan Q."/>
            <person name="Wang Y."/>
            <person name="Lv Z."/>
            <person name="Lu X."/>
            <person name="Zhang F."/>
            <person name="Jiang W."/>
            <person name="Ma Y."/>
            <person name="Chen M."/>
            <person name="Hao X."/>
            <person name="Li L."/>
            <person name="Tang Y."/>
            <person name="Lv G."/>
            <person name="Zhou Y."/>
            <person name="Sun X."/>
            <person name="Brodelius P.E."/>
            <person name="Rose J.K.C."/>
            <person name="Tang K."/>
        </authorList>
    </citation>
    <scope>NUCLEOTIDE SEQUENCE [LARGE SCALE GENOMIC DNA]</scope>
    <source>
        <strain evidence="3">cv. Huhao1</strain>
        <tissue evidence="2">Leaf</tissue>
    </source>
</reference>
<evidence type="ECO:0000313" key="3">
    <source>
        <dbReference type="Proteomes" id="UP000245207"/>
    </source>
</evidence>
<name>A0A2U1NKK1_ARTAN</name>
<keyword evidence="1" id="KW-0472">Membrane</keyword>
<evidence type="ECO:0000256" key="1">
    <source>
        <dbReference type="SAM" id="Phobius"/>
    </source>
</evidence>
<sequence>MASSSENETHWSLLSYFAFIILENIALLYLKKSLVEELVKRPESFGRIGSYIPIISNPKDLSQRNSSRVEYPFP</sequence>
<protein>
    <submittedName>
        <fullName evidence="2">SWIB/MDM2 domain, Plus-3 domain protein</fullName>
    </submittedName>
</protein>
<proteinExistence type="predicted"/>
<keyword evidence="3" id="KW-1185">Reference proteome</keyword>
<keyword evidence="1" id="KW-1133">Transmembrane helix</keyword>
<comment type="caution">
    <text evidence="2">The sequence shown here is derived from an EMBL/GenBank/DDBJ whole genome shotgun (WGS) entry which is preliminary data.</text>
</comment>
<evidence type="ECO:0000313" key="2">
    <source>
        <dbReference type="EMBL" id="PWA74029.1"/>
    </source>
</evidence>
<dbReference type="STRING" id="35608.A0A2U1NKK1"/>
<dbReference type="AlphaFoldDB" id="A0A2U1NKK1"/>
<dbReference type="Proteomes" id="UP000245207">
    <property type="component" value="Unassembled WGS sequence"/>
</dbReference>
<organism evidence="2 3">
    <name type="scientific">Artemisia annua</name>
    <name type="common">Sweet wormwood</name>
    <dbReference type="NCBI Taxonomy" id="35608"/>
    <lineage>
        <taxon>Eukaryota</taxon>
        <taxon>Viridiplantae</taxon>
        <taxon>Streptophyta</taxon>
        <taxon>Embryophyta</taxon>
        <taxon>Tracheophyta</taxon>
        <taxon>Spermatophyta</taxon>
        <taxon>Magnoliopsida</taxon>
        <taxon>eudicotyledons</taxon>
        <taxon>Gunneridae</taxon>
        <taxon>Pentapetalae</taxon>
        <taxon>asterids</taxon>
        <taxon>campanulids</taxon>
        <taxon>Asterales</taxon>
        <taxon>Asteraceae</taxon>
        <taxon>Asteroideae</taxon>
        <taxon>Anthemideae</taxon>
        <taxon>Artemisiinae</taxon>
        <taxon>Artemisia</taxon>
    </lineage>
</organism>
<feature type="transmembrane region" description="Helical" evidence="1">
    <location>
        <begin position="13"/>
        <end position="30"/>
    </location>
</feature>
<dbReference type="EMBL" id="PKPP01002637">
    <property type="protein sequence ID" value="PWA74029.1"/>
    <property type="molecule type" value="Genomic_DNA"/>
</dbReference>